<dbReference type="Proteomes" id="UP000835052">
    <property type="component" value="Unassembled WGS sequence"/>
</dbReference>
<evidence type="ECO:0000313" key="2">
    <source>
        <dbReference type="EMBL" id="CAD6192718.1"/>
    </source>
</evidence>
<feature type="region of interest" description="Disordered" evidence="1">
    <location>
        <begin position="57"/>
        <end position="125"/>
    </location>
</feature>
<protein>
    <submittedName>
        <fullName evidence="2">Uncharacterized protein</fullName>
    </submittedName>
</protein>
<sequence>MGGSTGIRWGGGRDGQSCFSDELGEKKKALLDRTFSEPRATYQRLGLGLHCTLEPEAKASDSGSTASLWSLRPRPGAESPIDNGSTEKNRPAAAPTLPDKTKASGSMLTFGVRRRPASIPSHRST</sequence>
<proteinExistence type="predicted"/>
<organism evidence="2 3">
    <name type="scientific">Caenorhabditis auriculariae</name>
    <dbReference type="NCBI Taxonomy" id="2777116"/>
    <lineage>
        <taxon>Eukaryota</taxon>
        <taxon>Metazoa</taxon>
        <taxon>Ecdysozoa</taxon>
        <taxon>Nematoda</taxon>
        <taxon>Chromadorea</taxon>
        <taxon>Rhabditida</taxon>
        <taxon>Rhabditina</taxon>
        <taxon>Rhabditomorpha</taxon>
        <taxon>Rhabditoidea</taxon>
        <taxon>Rhabditidae</taxon>
        <taxon>Peloderinae</taxon>
        <taxon>Caenorhabditis</taxon>
    </lineage>
</organism>
<dbReference type="AlphaFoldDB" id="A0A8S1HEP1"/>
<gene>
    <name evidence="2" type="ORF">CAUJ_LOCUS8637</name>
</gene>
<reference evidence="2" key="1">
    <citation type="submission" date="2020-10" db="EMBL/GenBank/DDBJ databases">
        <authorList>
            <person name="Kikuchi T."/>
        </authorList>
    </citation>
    <scope>NUCLEOTIDE SEQUENCE</scope>
    <source>
        <strain evidence="2">NKZ352</strain>
    </source>
</reference>
<keyword evidence="3" id="KW-1185">Reference proteome</keyword>
<comment type="caution">
    <text evidence="2">The sequence shown here is derived from an EMBL/GenBank/DDBJ whole genome shotgun (WGS) entry which is preliminary data.</text>
</comment>
<accession>A0A8S1HEP1</accession>
<feature type="compositionally biased region" description="Gly residues" evidence="1">
    <location>
        <begin position="1"/>
        <end position="14"/>
    </location>
</feature>
<feature type="region of interest" description="Disordered" evidence="1">
    <location>
        <begin position="1"/>
        <end position="20"/>
    </location>
</feature>
<evidence type="ECO:0000313" key="3">
    <source>
        <dbReference type="Proteomes" id="UP000835052"/>
    </source>
</evidence>
<name>A0A8S1HEP1_9PELO</name>
<dbReference type="EMBL" id="CAJGYM010000029">
    <property type="protein sequence ID" value="CAD6192718.1"/>
    <property type="molecule type" value="Genomic_DNA"/>
</dbReference>
<evidence type="ECO:0000256" key="1">
    <source>
        <dbReference type="SAM" id="MobiDB-lite"/>
    </source>
</evidence>